<feature type="transmembrane region" description="Helical" evidence="2">
    <location>
        <begin position="89"/>
        <end position="108"/>
    </location>
</feature>
<feature type="transmembrane region" description="Helical" evidence="2">
    <location>
        <begin position="184"/>
        <end position="206"/>
    </location>
</feature>
<dbReference type="EMBL" id="BJNG01000036">
    <property type="protein sequence ID" value="GEC21697.1"/>
    <property type="molecule type" value="Genomic_DNA"/>
</dbReference>
<dbReference type="InterPro" id="IPR000326">
    <property type="entry name" value="PAP2/HPO"/>
</dbReference>
<feature type="domain" description="Phosphatidic acid phosphatase type 2/haloperoxidase" evidence="3">
    <location>
        <begin position="118"/>
        <end position="227"/>
    </location>
</feature>
<evidence type="ECO:0000256" key="2">
    <source>
        <dbReference type="SAM" id="Phobius"/>
    </source>
</evidence>
<accession>A0A4Y3WS47</accession>
<feature type="transmembrane region" description="Helical" evidence="2">
    <location>
        <begin position="36"/>
        <end position="55"/>
    </location>
</feature>
<dbReference type="AlphaFoldDB" id="A0A4Y3WS47"/>
<keyword evidence="2" id="KW-1133">Transmembrane helix</keyword>
<evidence type="ECO:0000313" key="5">
    <source>
        <dbReference type="Proteomes" id="UP000320338"/>
    </source>
</evidence>
<feature type="transmembrane region" description="Helical" evidence="2">
    <location>
        <begin position="115"/>
        <end position="136"/>
    </location>
</feature>
<evidence type="ECO:0000256" key="1">
    <source>
        <dbReference type="SAM" id="MobiDB-lite"/>
    </source>
</evidence>
<proteinExistence type="predicted"/>
<feature type="region of interest" description="Disordered" evidence="1">
    <location>
        <begin position="1"/>
        <end position="28"/>
    </location>
</feature>
<reference evidence="4 5" key="1">
    <citation type="submission" date="2019-06" db="EMBL/GenBank/DDBJ databases">
        <title>Whole genome shotgun sequence of Pseudonocardia hydrocarbonoxydans NBRC 14498.</title>
        <authorList>
            <person name="Hosoyama A."/>
            <person name="Uohara A."/>
            <person name="Ohji S."/>
            <person name="Ichikawa N."/>
        </authorList>
    </citation>
    <scope>NUCLEOTIDE SEQUENCE [LARGE SCALE GENOMIC DNA]</scope>
    <source>
        <strain evidence="4 5">NBRC 14498</strain>
    </source>
</reference>
<keyword evidence="2" id="KW-0472">Membrane</keyword>
<evidence type="ECO:0000313" key="4">
    <source>
        <dbReference type="EMBL" id="GEC21697.1"/>
    </source>
</evidence>
<evidence type="ECO:0000259" key="3">
    <source>
        <dbReference type="SMART" id="SM00014"/>
    </source>
</evidence>
<gene>
    <name evidence="4" type="ORF">PHY01_39800</name>
</gene>
<dbReference type="Pfam" id="PF01569">
    <property type="entry name" value="PAP2"/>
    <property type="match status" value="1"/>
</dbReference>
<keyword evidence="2" id="KW-0812">Transmembrane</keyword>
<feature type="transmembrane region" description="Helical" evidence="2">
    <location>
        <begin position="156"/>
        <end position="177"/>
    </location>
</feature>
<keyword evidence="5" id="KW-1185">Reference proteome</keyword>
<sequence>MTHTPGAPEPAPTGDPAPPAGLDGPLAPTAPRPGRTVLLAVLLLLGAGAAMWAALDTVGPGRLDARFLGEAVESRSAGLSTVAVTITEVGNTFAMALLATLTGLWCWARGRRADAVFVVGTMAGAVLLFRGIKILVDRPRPPALTQVVRETNESLPSGHATMSMVVIGSLVVLAWAGRGTAGRVAMVLAGALWVGAVGSTRVYLGVHWFSDVLIGWLLGAAWLAACAATWTWWRRRALRPAAAT</sequence>
<organism evidence="4 5">
    <name type="scientific">Pseudonocardia hydrocarbonoxydans</name>
    <dbReference type="NCBI Taxonomy" id="76726"/>
    <lineage>
        <taxon>Bacteria</taxon>
        <taxon>Bacillati</taxon>
        <taxon>Actinomycetota</taxon>
        <taxon>Actinomycetes</taxon>
        <taxon>Pseudonocardiales</taxon>
        <taxon>Pseudonocardiaceae</taxon>
        <taxon>Pseudonocardia</taxon>
    </lineage>
</organism>
<dbReference type="PANTHER" id="PTHR14969:SF13">
    <property type="entry name" value="AT30094P"/>
    <property type="match status" value="1"/>
</dbReference>
<dbReference type="SUPFAM" id="SSF48317">
    <property type="entry name" value="Acid phosphatase/Vanadium-dependent haloperoxidase"/>
    <property type="match status" value="1"/>
</dbReference>
<name>A0A4Y3WS47_9PSEU</name>
<dbReference type="SMART" id="SM00014">
    <property type="entry name" value="acidPPc"/>
    <property type="match status" value="1"/>
</dbReference>
<protein>
    <recommendedName>
        <fullName evidence="3">Phosphatidic acid phosphatase type 2/haloperoxidase domain-containing protein</fullName>
    </recommendedName>
</protein>
<dbReference type="PANTHER" id="PTHR14969">
    <property type="entry name" value="SPHINGOSINE-1-PHOSPHATE PHOSPHOHYDROLASE"/>
    <property type="match status" value="1"/>
</dbReference>
<feature type="compositionally biased region" description="Pro residues" evidence="1">
    <location>
        <begin position="7"/>
        <end position="19"/>
    </location>
</feature>
<dbReference type="InterPro" id="IPR036938">
    <property type="entry name" value="PAP2/HPO_sf"/>
</dbReference>
<dbReference type="RefSeq" id="WP_218030237.1">
    <property type="nucleotide sequence ID" value="NZ_BAAARZ010000087.1"/>
</dbReference>
<dbReference type="Gene3D" id="1.20.144.10">
    <property type="entry name" value="Phosphatidic acid phosphatase type 2/haloperoxidase"/>
    <property type="match status" value="1"/>
</dbReference>
<comment type="caution">
    <text evidence="4">The sequence shown here is derived from an EMBL/GenBank/DDBJ whole genome shotgun (WGS) entry which is preliminary data.</text>
</comment>
<feature type="transmembrane region" description="Helical" evidence="2">
    <location>
        <begin position="212"/>
        <end position="233"/>
    </location>
</feature>
<dbReference type="CDD" id="cd03392">
    <property type="entry name" value="PAP2_like_2"/>
    <property type="match status" value="1"/>
</dbReference>
<dbReference type="Proteomes" id="UP000320338">
    <property type="component" value="Unassembled WGS sequence"/>
</dbReference>